<dbReference type="PANTHER" id="PTHR42870">
    <property type="entry name" value="ACETYL-COA C-ACETYLTRANSFERASE"/>
    <property type="match status" value="1"/>
</dbReference>
<feature type="domain" description="Thiolase N-terminal" evidence="1">
    <location>
        <begin position="21"/>
        <end position="223"/>
    </location>
</feature>
<dbReference type="InterPro" id="IPR016039">
    <property type="entry name" value="Thiolase-like"/>
</dbReference>
<feature type="domain" description="Thiolase C-terminal" evidence="2">
    <location>
        <begin position="250"/>
        <end position="375"/>
    </location>
</feature>
<dbReference type="NCBIfam" id="NF005892">
    <property type="entry name" value="PRK07855.1"/>
    <property type="match status" value="1"/>
</dbReference>
<dbReference type="PIRSF" id="PIRSF000429">
    <property type="entry name" value="Ac-CoA_Ac_transf"/>
    <property type="match status" value="1"/>
</dbReference>
<comment type="caution">
    <text evidence="3">The sequence shown here is derived from an EMBL/GenBank/DDBJ whole genome shotgun (WGS) entry which is preliminary data.</text>
</comment>
<dbReference type="RefSeq" id="WP_146348918.1">
    <property type="nucleotide sequence ID" value="NZ_VOBR01000001.1"/>
</dbReference>
<dbReference type="AlphaFoldDB" id="A0A563F2E5"/>
<gene>
    <name evidence="3" type="ORF">FKR81_00770</name>
</gene>
<keyword evidence="4" id="KW-1185">Reference proteome</keyword>
<dbReference type="PANTHER" id="PTHR42870:SF1">
    <property type="entry name" value="NON-SPECIFIC LIPID-TRANSFER PROTEIN-LIKE 2"/>
    <property type="match status" value="1"/>
</dbReference>
<dbReference type="OrthoDB" id="9785768at2"/>
<dbReference type="CDD" id="cd00829">
    <property type="entry name" value="SCP-x_thiolase"/>
    <property type="match status" value="1"/>
</dbReference>
<reference evidence="3 4" key="1">
    <citation type="submission" date="2019-07" db="EMBL/GenBank/DDBJ databases">
        <title>Lentzea xizangensis sp. nov., isolated from Qinghai-Tibetan Plateau Soils.</title>
        <authorList>
            <person name="Huang J."/>
        </authorList>
    </citation>
    <scope>NUCLEOTIDE SEQUENCE [LARGE SCALE GENOMIC DNA]</scope>
    <source>
        <strain evidence="3 4">FXJ1.1311</strain>
    </source>
</reference>
<dbReference type="EMBL" id="VOBR01000001">
    <property type="protein sequence ID" value="TWP54135.1"/>
    <property type="molecule type" value="Genomic_DNA"/>
</dbReference>
<organism evidence="3 4">
    <name type="scientific">Lentzea tibetensis</name>
    <dbReference type="NCBI Taxonomy" id="2591470"/>
    <lineage>
        <taxon>Bacteria</taxon>
        <taxon>Bacillati</taxon>
        <taxon>Actinomycetota</taxon>
        <taxon>Actinomycetes</taxon>
        <taxon>Pseudonocardiales</taxon>
        <taxon>Pseudonocardiaceae</taxon>
        <taxon>Lentzea</taxon>
    </lineage>
</organism>
<dbReference type="SUPFAM" id="SSF53901">
    <property type="entry name" value="Thiolase-like"/>
    <property type="match status" value="2"/>
</dbReference>
<sequence length="384" mass="40703">MSVSGKAAIAGIGATEFSKESGRSELQLAAEAVRAALADAGLEPSDVDGLVTFTMDTNTEIAVARELGIEELTFFSRVHYGGGAACATVQQAAMAVATGMAEVVVCYRAFNERSGHRFGQVQMAAAGNVDNSWSYPMGLGTPAAMVAMFARRYMHEYGATSEDFGRIAVIDRKHAATNPNAWFHERPITLDDHQSSRWIAEPLRLLDCCQESDGGVALVVTSAERARSLRQSPAVIRAAAQGSGTDQYTMTSYYRDDLTGLPEMGTVARGLWQQAGIGPSDVDVAVLYDHFTPFVLVQLEELGFCPRGEARHFIAGGALELDGELPLNPHGGQLGEAYIHGMNGIAEAVRQLRGTAVNQVAGTDHVLVTAGTGVPTSGLVLGQV</sequence>
<dbReference type="Proteomes" id="UP000316639">
    <property type="component" value="Unassembled WGS sequence"/>
</dbReference>
<dbReference type="InterPro" id="IPR002155">
    <property type="entry name" value="Thiolase"/>
</dbReference>
<name>A0A563F2E5_9PSEU</name>
<dbReference type="Pfam" id="PF00108">
    <property type="entry name" value="Thiolase_N"/>
    <property type="match status" value="1"/>
</dbReference>
<dbReference type="Pfam" id="PF22691">
    <property type="entry name" value="Thiolase_C_1"/>
    <property type="match status" value="1"/>
</dbReference>
<evidence type="ECO:0000313" key="4">
    <source>
        <dbReference type="Proteomes" id="UP000316639"/>
    </source>
</evidence>
<dbReference type="InterPro" id="IPR055140">
    <property type="entry name" value="Thiolase_C_2"/>
</dbReference>
<accession>A0A563F2E5</accession>
<evidence type="ECO:0000259" key="2">
    <source>
        <dbReference type="Pfam" id="PF22691"/>
    </source>
</evidence>
<dbReference type="InterPro" id="IPR020616">
    <property type="entry name" value="Thiolase_N"/>
</dbReference>
<evidence type="ECO:0000313" key="3">
    <source>
        <dbReference type="EMBL" id="TWP54135.1"/>
    </source>
</evidence>
<dbReference type="GO" id="GO:0016747">
    <property type="term" value="F:acyltransferase activity, transferring groups other than amino-acyl groups"/>
    <property type="evidence" value="ECO:0007669"/>
    <property type="project" value="InterPro"/>
</dbReference>
<dbReference type="Gene3D" id="3.40.47.10">
    <property type="match status" value="1"/>
</dbReference>
<evidence type="ECO:0000259" key="1">
    <source>
        <dbReference type="Pfam" id="PF00108"/>
    </source>
</evidence>
<protein>
    <submittedName>
        <fullName evidence="3">Lipid-transfer protein</fullName>
    </submittedName>
</protein>
<proteinExistence type="predicted"/>